<comment type="pathway">
    <text evidence="2">Steroid metabolism; cholesterol metabolism.</text>
</comment>
<proteinExistence type="inferred from homology"/>
<keyword evidence="11" id="KW-0496">Mitochondrion</keyword>
<sequence>MLARRKATLCLGKFLRFSVCASKSQPEKCFLQLLTPALRRHSSQSGPQHSVAIVGSGPAGYYTAQQLLKGDPGLVVDVYEKLPVPFGLVRYGVAPDHPEVKNVIHTFTQTAQNERCNFLGNIEVGRDVSLQELRNAYSAVILCYGAAEDRTLGVPGEDLPNVISAKSFVGWYNGLPEDKDLPVNLDCESAVVLGHGNVALDVARILLTPINMLEKTDISEHALDCLRRSKVKRVHLVGRRGPLQVAFTIKELREMVKLPGTRPVISPQDVQGLDKIIKDLPRPRRRLTELIHKTGTAVRPGSEEVKEWTLHFCRSPQRILTSAGGDVAGIELVVNRLQGETLESQKAVATDEREILPCGLVLRSIGYKSLPLDPSVPFSKGKNIIDNEDSRVKGEPGLYCTGWIGRGPVGVIADTMNYAFDTGRTVLQDLDNGRVARRELGCRDQLLNKLRSKAVTFEDWEKIDMAEMAAGEKIGKPREKLVNVEEMLQVACR</sequence>
<dbReference type="InterPro" id="IPR036188">
    <property type="entry name" value="FAD/NAD-bd_sf"/>
</dbReference>
<evidence type="ECO:0000256" key="11">
    <source>
        <dbReference type="PIRNR" id="PIRNR000362"/>
    </source>
</evidence>
<dbReference type="EC" id="1.18.1.6" evidence="4 11"/>
<accession>A0ABM0JMT0</accession>
<comment type="similarity">
    <text evidence="3 11">Belongs to the ferredoxin--NADP reductase type 1 family.</text>
</comment>
<dbReference type="Proteomes" id="UP000694888">
    <property type="component" value="Unplaced"/>
</dbReference>
<gene>
    <name evidence="14 15" type="primary">LOC101854163</name>
</gene>
<keyword evidence="6 11" id="KW-0285">Flavoprotein</keyword>
<dbReference type="PANTHER" id="PTHR48467">
    <property type="entry name" value="GLUTAMATE SYNTHASE 1 [NADH], CHLOROPLASTIC-LIKE"/>
    <property type="match status" value="1"/>
</dbReference>
<dbReference type="Pfam" id="PF07992">
    <property type="entry name" value="Pyr_redox_2"/>
    <property type="match status" value="1"/>
</dbReference>
<protein>
    <recommendedName>
        <fullName evidence="5 11">NADPH:adrenodoxin oxidoreductase, mitochondrial</fullName>
        <ecNumber evidence="4 11">1.18.1.6</ecNumber>
    </recommendedName>
</protein>
<evidence type="ECO:0000256" key="3">
    <source>
        <dbReference type="ARBA" id="ARBA00008312"/>
    </source>
</evidence>
<evidence type="ECO:0000313" key="13">
    <source>
        <dbReference type="Proteomes" id="UP000694888"/>
    </source>
</evidence>
<dbReference type="InterPro" id="IPR023753">
    <property type="entry name" value="FAD/NAD-binding_dom"/>
</dbReference>
<evidence type="ECO:0000256" key="8">
    <source>
        <dbReference type="ARBA" id="ARBA00022857"/>
    </source>
</evidence>
<reference evidence="14 15" key="1">
    <citation type="submission" date="2025-05" db="UniProtKB">
        <authorList>
            <consortium name="RefSeq"/>
        </authorList>
    </citation>
    <scope>IDENTIFICATION</scope>
</reference>
<evidence type="ECO:0000256" key="7">
    <source>
        <dbReference type="ARBA" id="ARBA00022827"/>
    </source>
</evidence>
<keyword evidence="8 11" id="KW-0521">NADP</keyword>
<dbReference type="RefSeq" id="XP_012937377.1">
    <property type="nucleotide sequence ID" value="XM_013081923.2"/>
</dbReference>
<dbReference type="PRINTS" id="PR00419">
    <property type="entry name" value="ADXRDTASE"/>
</dbReference>
<evidence type="ECO:0000313" key="15">
    <source>
        <dbReference type="RefSeq" id="XP_012937377.1"/>
    </source>
</evidence>
<dbReference type="Gene3D" id="3.40.50.720">
    <property type="entry name" value="NAD(P)-binding Rossmann-like Domain"/>
    <property type="match status" value="1"/>
</dbReference>
<keyword evidence="7 11" id="KW-0274">FAD</keyword>
<dbReference type="InterPro" id="IPR021163">
    <property type="entry name" value="Ferredox_Rdtase_adrenod"/>
</dbReference>
<name>A0ABM0JMT0_APLCA</name>
<keyword evidence="9 11" id="KW-0560">Oxidoreductase</keyword>
<evidence type="ECO:0000256" key="1">
    <source>
        <dbReference type="ARBA" id="ARBA00001974"/>
    </source>
</evidence>
<comment type="subcellular location">
    <subcellularLocation>
        <location evidence="11">Mitochondrion</location>
    </subcellularLocation>
</comment>
<dbReference type="InterPro" id="IPR055275">
    <property type="entry name" value="Ferredox_Rdtase"/>
</dbReference>
<evidence type="ECO:0000256" key="4">
    <source>
        <dbReference type="ARBA" id="ARBA00013219"/>
    </source>
</evidence>
<dbReference type="RefSeq" id="XP_005097357.1">
    <property type="nucleotide sequence ID" value="XM_005097300.3"/>
</dbReference>
<evidence type="ECO:0000256" key="9">
    <source>
        <dbReference type="ARBA" id="ARBA00023002"/>
    </source>
</evidence>
<organism evidence="13 14">
    <name type="scientific">Aplysia californica</name>
    <name type="common">California sea hare</name>
    <dbReference type="NCBI Taxonomy" id="6500"/>
    <lineage>
        <taxon>Eukaryota</taxon>
        <taxon>Metazoa</taxon>
        <taxon>Spiralia</taxon>
        <taxon>Lophotrochozoa</taxon>
        <taxon>Mollusca</taxon>
        <taxon>Gastropoda</taxon>
        <taxon>Heterobranchia</taxon>
        <taxon>Euthyneura</taxon>
        <taxon>Tectipleura</taxon>
        <taxon>Aplysiida</taxon>
        <taxon>Aplysioidea</taxon>
        <taxon>Aplysiidae</taxon>
        <taxon>Aplysia</taxon>
    </lineage>
</organism>
<comment type="catalytic activity">
    <reaction evidence="10 11">
        <text>2 reduced [adrenodoxin] + NADP(+) + H(+) = 2 oxidized [adrenodoxin] + NADPH</text>
        <dbReference type="Rhea" id="RHEA:42312"/>
        <dbReference type="Rhea" id="RHEA-COMP:9998"/>
        <dbReference type="Rhea" id="RHEA-COMP:9999"/>
        <dbReference type="ChEBI" id="CHEBI:15378"/>
        <dbReference type="ChEBI" id="CHEBI:33737"/>
        <dbReference type="ChEBI" id="CHEBI:33738"/>
        <dbReference type="ChEBI" id="CHEBI:57783"/>
        <dbReference type="ChEBI" id="CHEBI:58349"/>
        <dbReference type="EC" id="1.18.1.6"/>
    </reaction>
</comment>
<dbReference type="SUPFAM" id="SSF51971">
    <property type="entry name" value="Nucleotide-binding domain"/>
    <property type="match status" value="1"/>
</dbReference>
<dbReference type="GeneID" id="101854163"/>
<feature type="domain" description="FAD/NAD(P)-binding" evidence="12">
    <location>
        <begin position="50"/>
        <end position="211"/>
    </location>
</feature>
<dbReference type="PIRSF" id="PIRSF000362">
    <property type="entry name" value="FNR"/>
    <property type="match status" value="1"/>
</dbReference>
<keyword evidence="13" id="KW-1185">Reference proteome</keyword>
<evidence type="ECO:0000256" key="2">
    <source>
        <dbReference type="ARBA" id="ARBA00004731"/>
    </source>
</evidence>
<evidence type="ECO:0000256" key="5">
    <source>
        <dbReference type="ARBA" id="ARBA00016287"/>
    </source>
</evidence>
<dbReference type="Gene3D" id="3.50.50.60">
    <property type="entry name" value="FAD/NAD(P)-binding domain"/>
    <property type="match status" value="1"/>
</dbReference>
<evidence type="ECO:0000256" key="10">
    <source>
        <dbReference type="ARBA" id="ARBA00048933"/>
    </source>
</evidence>
<evidence type="ECO:0000256" key="6">
    <source>
        <dbReference type="ARBA" id="ARBA00022630"/>
    </source>
</evidence>
<dbReference type="PANTHER" id="PTHR48467:SF1">
    <property type="entry name" value="GLUTAMATE SYNTHASE 1 [NADH], CHLOROPLASTIC-LIKE"/>
    <property type="match status" value="1"/>
</dbReference>
<evidence type="ECO:0000313" key="14">
    <source>
        <dbReference type="RefSeq" id="XP_005097357.1"/>
    </source>
</evidence>
<comment type="cofactor">
    <cofactor evidence="1 11">
        <name>FAD</name>
        <dbReference type="ChEBI" id="CHEBI:57692"/>
    </cofactor>
</comment>
<evidence type="ECO:0000259" key="12">
    <source>
        <dbReference type="Pfam" id="PF07992"/>
    </source>
</evidence>